<proteinExistence type="predicted"/>
<evidence type="ECO:0000313" key="3">
    <source>
        <dbReference type="Proteomes" id="UP001165122"/>
    </source>
</evidence>
<feature type="compositionally biased region" description="Basic and acidic residues" evidence="1">
    <location>
        <begin position="368"/>
        <end position="388"/>
    </location>
</feature>
<feature type="region of interest" description="Disordered" evidence="1">
    <location>
        <begin position="363"/>
        <end position="388"/>
    </location>
</feature>
<dbReference type="EMBL" id="BRXW01000087">
    <property type="protein sequence ID" value="GMI05402.1"/>
    <property type="molecule type" value="Genomic_DNA"/>
</dbReference>
<accession>A0A9W7C8T7</accession>
<feature type="compositionally biased region" description="Pro residues" evidence="1">
    <location>
        <begin position="87"/>
        <end position="99"/>
    </location>
</feature>
<dbReference type="AlphaFoldDB" id="A0A9W7C8T7"/>
<keyword evidence="3" id="KW-1185">Reference proteome</keyword>
<gene>
    <name evidence="2" type="ORF">TrLO_g3056</name>
</gene>
<organism evidence="2 3">
    <name type="scientific">Triparma laevis f. longispina</name>
    <dbReference type="NCBI Taxonomy" id="1714387"/>
    <lineage>
        <taxon>Eukaryota</taxon>
        <taxon>Sar</taxon>
        <taxon>Stramenopiles</taxon>
        <taxon>Ochrophyta</taxon>
        <taxon>Bolidophyceae</taxon>
        <taxon>Parmales</taxon>
        <taxon>Triparmaceae</taxon>
        <taxon>Triparma</taxon>
    </lineage>
</organism>
<feature type="region of interest" description="Disordered" evidence="1">
    <location>
        <begin position="80"/>
        <end position="100"/>
    </location>
</feature>
<name>A0A9W7C8T7_9STRA</name>
<dbReference type="Proteomes" id="UP001165122">
    <property type="component" value="Unassembled WGS sequence"/>
</dbReference>
<evidence type="ECO:0000313" key="2">
    <source>
        <dbReference type="EMBL" id="GMI05402.1"/>
    </source>
</evidence>
<sequence>MAKISLSSELTNKSDPTSSTGVFTMRVCYIVTLLAIAITCSKSFFHPALSPHPSRSSRHPQTQTQANTFQTINTCRQPLHLHSSFKPTPPNPNTPPPFPNSTRPTLVSLRTLQTYFGPNSNKIWGDLTNSDTRLLYHSLLPRALLKIKQLQASPINQTVSSLANSTSKASLGPNTDLKSLAYLSYSLRQTAKLYSRYRCNLPGRVLTEIYDGWRHFREYGKWNTEGREWDEIWEKYEREINQELGDTPLQPSLESGQISDLICLRILERSCATNSFIDGIILESTDAIMMQDDLITDEMVDTFVEGVFDSNRRLSAGEEVVIMLAQEDQEEDSSSSSLSEECDMDDVECQKVRLKPKQFSRLRKKVQKMTEKRRWERTEQRERRRKEI</sequence>
<protein>
    <submittedName>
        <fullName evidence="2">Uncharacterized protein</fullName>
    </submittedName>
</protein>
<evidence type="ECO:0000256" key="1">
    <source>
        <dbReference type="SAM" id="MobiDB-lite"/>
    </source>
</evidence>
<dbReference type="OrthoDB" id="205763at2759"/>
<reference evidence="3" key="1">
    <citation type="journal article" date="2023" name="Commun. Biol.">
        <title>Genome analysis of Parmales, the sister group of diatoms, reveals the evolutionary specialization of diatoms from phago-mixotrophs to photoautotrophs.</title>
        <authorList>
            <person name="Ban H."/>
            <person name="Sato S."/>
            <person name="Yoshikawa S."/>
            <person name="Yamada K."/>
            <person name="Nakamura Y."/>
            <person name="Ichinomiya M."/>
            <person name="Sato N."/>
            <person name="Blanc-Mathieu R."/>
            <person name="Endo H."/>
            <person name="Kuwata A."/>
            <person name="Ogata H."/>
        </authorList>
    </citation>
    <scope>NUCLEOTIDE SEQUENCE [LARGE SCALE GENOMIC DNA]</scope>
    <source>
        <strain evidence="3">NIES 3700</strain>
    </source>
</reference>
<comment type="caution">
    <text evidence="2">The sequence shown here is derived from an EMBL/GenBank/DDBJ whole genome shotgun (WGS) entry which is preliminary data.</text>
</comment>